<gene>
    <name evidence="1" type="ORF">HKBW3S25_00147</name>
</gene>
<name>A0A6V8NZ53_9ACTN</name>
<comment type="caution">
    <text evidence="1">The sequence shown here is derived from an EMBL/GenBank/DDBJ whole genome shotgun (WGS) entry which is preliminary data.</text>
</comment>
<dbReference type="EMBL" id="BLRX01000008">
    <property type="protein sequence ID" value="GFP24710.1"/>
    <property type="molecule type" value="Genomic_DNA"/>
</dbReference>
<organism evidence="1 2">
    <name type="scientific">Candidatus Hakubella thermalkaliphila</name>
    <dbReference type="NCBI Taxonomy" id="2754717"/>
    <lineage>
        <taxon>Bacteria</taxon>
        <taxon>Bacillati</taxon>
        <taxon>Actinomycetota</taxon>
        <taxon>Actinomycetota incertae sedis</taxon>
        <taxon>Candidatus Hakubellales</taxon>
        <taxon>Candidatus Hakubellaceae</taxon>
        <taxon>Candidatus Hakubella</taxon>
    </lineage>
</organism>
<evidence type="ECO:0000313" key="2">
    <source>
        <dbReference type="Proteomes" id="UP000543224"/>
    </source>
</evidence>
<dbReference type="AlphaFoldDB" id="A0A6V8NZ53"/>
<sequence>MHLISKSRIAVRKHSSIFILLNAPDSCHKFIKALCSDLMSMDPEMVVWLSKFGR</sequence>
<evidence type="ECO:0000313" key="1">
    <source>
        <dbReference type="EMBL" id="GFP24710.1"/>
    </source>
</evidence>
<dbReference type="Proteomes" id="UP000543224">
    <property type="component" value="Unassembled WGS sequence"/>
</dbReference>
<reference evidence="1 2" key="1">
    <citation type="journal article" date="2020" name="Front. Microbiol.">
        <title>Single-cell genomics of novel Actinobacteria with the Wood-Ljungdahl pathway discovered in a serpentinizing system.</title>
        <authorList>
            <person name="Merino N."/>
            <person name="Kawai M."/>
            <person name="Boyd E.S."/>
            <person name="Colman D.R."/>
            <person name="McGlynn S.E."/>
            <person name="Nealson K.H."/>
            <person name="Kurokawa K."/>
            <person name="Hongoh Y."/>
        </authorList>
    </citation>
    <scope>NUCLEOTIDE SEQUENCE [LARGE SCALE GENOMIC DNA]</scope>
    <source>
        <strain evidence="1 2">S25</strain>
    </source>
</reference>
<protein>
    <submittedName>
        <fullName evidence="1">Uncharacterized protein</fullName>
    </submittedName>
</protein>
<accession>A0A6V8NZ53</accession>
<proteinExistence type="predicted"/>